<dbReference type="GO" id="GO:0016042">
    <property type="term" value="P:lipid catabolic process"/>
    <property type="evidence" value="ECO:0007669"/>
    <property type="project" value="InterPro"/>
</dbReference>
<evidence type="ECO:0000256" key="6">
    <source>
        <dbReference type="PIRSR" id="PIRSR601211-3"/>
    </source>
</evidence>
<dbReference type="PANTHER" id="PTHR11716:SF51">
    <property type="entry name" value="PHOSPHOLIPASE A2"/>
    <property type="match status" value="1"/>
</dbReference>
<feature type="disulfide bond" evidence="6">
    <location>
        <begin position="51"/>
        <end position="67"/>
    </location>
</feature>
<feature type="domain" description="Phospholipase A2-like central" evidence="9">
    <location>
        <begin position="24"/>
        <end position="146"/>
    </location>
</feature>
<dbReference type="GO" id="GO:0005576">
    <property type="term" value="C:extracellular region"/>
    <property type="evidence" value="ECO:0007669"/>
    <property type="project" value="UniProtKB-SubCell"/>
</dbReference>
<comment type="catalytic activity">
    <reaction evidence="8">
        <text>a 1,2-diacyl-sn-glycero-3-phosphocholine + H2O = a 1-acyl-sn-glycero-3-phosphocholine + a fatty acid + H(+)</text>
        <dbReference type="Rhea" id="RHEA:15801"/>
        <dbReference type="ChEBI" id="CHEBI:15377"/>
        <dbReference type="ChEBI" id="CHEBI:15378"/>
        <dbReference type="ChEBI" id="CHEBI:28868"/>
        <dbReference type="ChEBI" id="CHEBI:57643"/>
        <dbReference type="ChEBI" id="CHEBI:58168"/>
        <dbReference type="EC" id="3.1.1.4"/>
    </reaction>
</comment>
<dbReference type="InterPro" id="IPR016090">
    <property type="entry name" value="PLA2-like_dom"/>
</dbReference>
<feature type="disulfide bond" evidence="6">
    <location>
        <begin position="66"/>
        <end position="129"/>
    </location>
</feature>
<dbReference type="AlphaFoldDB" id="A0A9Q1C6I6"/>
<accession>A0A9Q1C6I6</accession>
<dbReference type="Proteomes" id="UP001152320">
    <property type="component" value="Chromosome 7"/>
</dbReference>
<feature type="chain" id="PRO_5040529319" description="Phospholipase A2" evidence="8">
    <location>
        <begin position="17"/>
        <end position="147"/>
    </location>
</feature>
<dbReference type="PANTHER" id="PTHR11716">
    <property type="entry name" value="PHOSPHOLIPASE A2 FAMILY MEMBER"/>
    <property type="match status" value="1"/>
</dbReference>
<evidence type="ECO:0000256" key="8">
    <source>
        <dbReference type="RuleBase" id="RU361236"/>
    </source>
</evidence>
<dbReference type="SUPFAM" id="SSF48619">
    <property type="entry name" value="Phospholipase A2, PLA2"/>
    <property type="match status" value="1"/>
</dbReference>
<keyword evidence="8" id="KW-0378">Hydrolase</keyword>
<dbReference type="EMBL" id="JAIZAY010000007">
    <property type="protein sequence ID" value="KAJ8039054.1"/>
    <property type="molecule type" value="Genomic_DNA"/>
</dbReference>
<dbReference type="GO" id="GO:0006644">
    <property type="term" value="P:phospholipid metabolic process"/>
    <property type="evidence" value="ECO:0007669"/>
    <property type="project" value="InterPro"/>
</dbReference>
<keyword evidence="11" id="KW-1185">Reference proteome</keyword>
<dbReference type="SMART" id="SM00085">
    <property type="entry name" value="PA2c"/>
    <property type="match status" value="1"/>
</dbReference>
<feature type="binding site" evidence="5">
    <location>
        <position position="52"/>
    </location>
    <ligand>
        <name>Ca(2+)</name>
        <dbReference type="ChEBI" id="CHEBI:29108"/>
    </ligand>
</feature>
<gene>
    <name evidence="10" type="ORF">HOLleu_16644</name>
</gene>
<organism evidence="10 11">
    <name type="scientific">Holothuria leucospilota</name>
    <name type="common">Black long sea cucumber</name>
    <name type="synonym">Mertensiothuria leucospilota</name>
    <dbReference type="NCBI Taxonomy" id="206669"/>
    <lineage>
        <taxon>Eukaryota</taxon>
        <taxon>Metazoa</taxon>
        <taxon>Echinodermata</taxon>
        <taxon>Eleutherozoa</taxon>
        <taxon>Echinozoa</taxon>
        <taxon>Holothuroidea</taxon>
        <taxon>Aspidochirotacea</taxon>
        <taxon>Aspidochirotida</taxon>
        <taxon>Holothuriidae</taxon>
        <taxon>Holothuria</taxon>
    </lineage>
</organism>
<feature type="signal peptide" evidence="8">
    <location>
        <begin position="1"/>
        <end position="16"/>
    </location>
</feature>
<dbReference type="GO" id="GO:0005509">
    <property type="term" value="F:calcium ion binding"/>
    <property type="evidence" value="ECO:0007669"/>
    <property type="project" value="InterPro"/>
</dbReference>
<comment type="cofactor">
    <cofactor evidence="5">
        <name>Ca(2+)</name>
        <dbReference type="ChEBI" id="CHEBI:29108"/>
    </cofactor>
    <text evidence="5">Binds 1 Ca(2+) ion per subunit.</text>
</comment>
<feature type="binding site" evidence="5">
    <location>
        <position position="71"/>
    </location>
    <ligand>
        <name>Ca(2+)</name>
        <dbReference type="ChEBI" id="CHEBI:29108"/>
    </ligand>
</feature>
<keyword evidence="2 8" id="KW-0964">Secreted</keyword>
<dbReference type="PROSITE" id="PS00119">
    <property type="entry name" value="PA2_ASP"/>
    <property type="match status" value="1"/>
</dbReference>
<feature type="disulfide bond" evidence="6">
    <location>
        <begin position="109"/>
        <end position="120"/>
    </location>
</feature>
<evidence type="ECO:0000313" key="11">
    <source>
        <dbReference type="Proteomes" id="UP001152320"/>
    </source>
</evidence>
<dbReference type="GO" id="GO:0047498">
    <property type="term" value="F:calcium-dependent phospholipase A2 activity"/>
    <property type="evidence" value="ECO:0007669"/>
    <property type="project" value="TreeGrafter"/>
</dbReference>
<evidence type="ECO:0000256" key="2">
    <source>
        <dbReference type="ARBA" id="ARBA00022525"/>
    </source>
</evidence>
<comment type="subcellular location">
    <subcellularLocation>
        <location evidence="1 8">Secreted</location>
    </subcellularLocation>
</comment>
<evidence type="ECO:0000259" key="9">
    <source>
        <dbReference type="SMART" id="SM00085"/>
    </source>
</evidence>
<sequence>MRSALVFSLLFSLAFASSLRAKRSTLQFREMIHCLTDRRAYLDYDSYGCWCGLRGKGNPVDATDRCCKTHDGCYDDLKKSGVCRGWDFFLKGYSYSKRNCDTSTASVTCGGGNDCEVGLCRCDRAAAICFRRSAFNPMYRKWNLRKC</sequence>
<proteinExistence type="inferred from homology"/>
<dbReference type="Pfam" id="PF00068">
    <property type="entry name" value="Phospholip_A2_1"/>
    <property type="match status" value="1"/>
</dbReference>
<dbReference type="InterPro" id="IPR033112">
    <property type="entry name" value="PLA2_Asp_AS"/>
</dbReference>
<feature type="active site" evidence="4">
    <location>
        <position position="123"/>
    </location>
</feature>
<protein>
    <recommendedName>
        <fullName evidence="8">Phospholipase A2</fullName>
        <ecNumber evidence="8">3.1.1.4</ecNumber>
    </recommendedName>
</protein>
<dbReference type="FunFam" id="1.20.90.10:FF:000015">
    <property type="entry name" value="Phospholipase A(2)"/>
    <property type="match status" value="1"/>
</dbReference>
<keyword evidence="8" id="KW-0732">Signal</keyword>
<feature type="active site" evidence="4">
    <location>
        <position position="70"/>
    </location>
</feature>
<dbReference type="PRINTS" id="PR00389">
    <property type="entry name" value="PHPHLIPASEA2"/>
</dbReference>
<evidence type="ECO:0000256" key="5">
    <source>
        <dbReference type="PIRSR" id="PIRSR601211-2"/>
    </source>
</evidence>
<evidence type="ECO:0000256" key="4">
    <source>
        <dbReference type="PIRSR" id="PIRSR601211-1"/>
    </source>
</evidence>
<evidence type="ECO:0000256" key="7">
    <source>
        <dbReference type="RuleBase" id="RU003654"/>
    </source>
</evidence>
<evidence type="ECO:0000256" key="1">
    <source>
        <dbReference type="ARBA" id="ARBA00004613"/>
    </source>
</evidence>
<dbReference type="PROSITE" id="PS00118">
    <property type="entry name" value="PA2_HIS"/>
    <property type="match status" value="1"/>
</dbReference>
<dbReference type="InterPro" id="IPR033113">
    <property type="entry name" value="PLA2_histidine"/>
</dbReference>
<keyword evidence="5 8" id="KW-0106">Calcium</keyword>
<keyword evidence="8" id="KW-0443">Lipid metabolism</keyword>
<name>A0A9Q1C6I6_HOLLE</name>
<dbReference type="InterPro" id="IPR001211">
    <property type="entry name" value="PLA2"/>
</dbReference>
<evidence type="ECO:0000256" key="3">
    <source>
        <dbReference type="ARBA" id="ARBA00023157"/>
    </source>
</evidence>
<comment type="similarity">
    <text evidence="7">Belongs to the phospholipase A2 family.</text>
</comment>
<dbReference type="InterPro" id="IPR036444">
    <property type="entry name" value="PLipase_A2_dom_sf"/>
</dbReference>
<keyword evidence="5" id="KW-0479">Metal-binding</keyword>
<dbReference type="CDD" id="cd00125">
    <property type="entry name" value="PLA2c"/>
    <property type="match status" value="1"/>
</dbReference>
<dbReference type="EC" id="3.1.1.4" evidence="8"/>
<comment type="caution">
    <text evidence="10">The sequence shown here is derived from an EMBL/GenBank/DDBJ whole genome shotgun (WGS) entry which is preliminary data.</text>
</comment>
<reference evidence="10" key="1">
    <citation type="submission" date="2021-10" db="EMBL/GenBank/DDBJ databases">
        <title>Tropical sea cucumber genome reveals ecological adaptation and Cuvierian tubules defense mechanism.</title>
        <authorList>
            <person name="Chen T."/>
        </authorList>
    </citation>
    <scope>NUCLEOTIDE SEQUENCE</scope>
    <source>
        <strain evidence="10">Nanhai2018</strain>
        <tissue evidence="10">Muscle</tissue>
    </source>
</reference>
<keyword evidence="3 6" id="KW-1015">Disulfide bond</keyword>
<feature type="disulfide bond" evidence="6">
    <location>
        <begin position="83"/>
        <end position="115"/>
    </location>
</feature>
<feature type="disulfide bond" evidence="6">
    <location>
        <begin position="73"/>
        <end position="122"/>
    </location>
</feature>
<dbReference type="OrthoDB" id="5841574at2759"/>
<dbReference type="GO" id="GO:0050482">
    <property type="term" value="P:arachidonate secretion"/>
    <property type="evidence" value="ECO:0007669"/>
    <property type="project" value="InterPro"/>
</dbReference>
<dbReference type="GO" id="GO:0005543">
    <property type="term" value="F:phospholipid binding"/>
    <property type="evidence" value="ECO:0007669"/>
    <property type="project" value="TreeGrafter"/>
</dbReference>
<evidence type="ECO:0000313" key="10">
    <source>
        <dbReference type="EMBL" id="KAJ8039054.1"/>
    </source>
</evidence>
<dbReference type="Gene3D" id="1.20.90.10">
    <property type="entry name" value="Phospholipase A2 domain"/>
    <property type="match status" value="1"/>
</dbReference>